<dbReference type="AlphaFoldDB" id="A0A4R1CIF9"/>
<evidence type="ECO:0000313" key="2">
    <source>
        <dbReference type="Proteomes" id="UP000295453"/>
    </source>
</evidence>
<sequence length="244" mass="26646">MPDGRARGDPVKATVDYCGEIHEVTADAQVCVGREGDLVIDDNPYLHRRFLEFTYVDGLLWLANVGNALTATIADAHGLVQTWLSPGARVPLVFPHCVVWFTAGPTTYELDVSQDAAPFSTAVEEQAGDGATTMGRVSFTPDQRLLILALAEDILRRGNRGAGAIPHSRTAAERLGWTTTKFNRKLDNVCEKLAKMGVRGLVGSTDRTASNRRVRLVEYALAARLVTIEDLVWLDSLDDNPDNV</sequence>
<evidence type="ECO:0000313" key="1">
    <source>
        <dbReference type="EMBL" id="TCJ30185.1"/>
    </source>
</evidence>
<keyword evidence="2" id="KW-1185">Reference proteome</keyword>
<dbReference type="OrthoDB" id="5000691at2"/>
<accession>A0A4R1CIF9</accession>
<protein>
    <submittedName>
        <fullName evidence="1">Uncharacterized protein</fullName>
    </submittedName>
</protein>
<organism evidence="1 2">
    <name type="scientific">Nocardioides jejuensis</name>
    <dbReference type="NCBI Taxonomy" id="2502782"/>
    <lineage>
        <taxon>Bacteria</taxon>
        <taxon>Bacillati</taxon>
        <taxon>Actinomycetota</taxon>
        <taxon>Actinomycetes</taxon>
        <taxon>Propionibacteriales</taxon>
        <taxon>Nocardioidaceae</taxon>
        <taxon>Nocardioides</taxon>
    </lineage>
</organism>
<gene>
    <name evidence="1" type="ORF">EPD65_04680</name>
</gene>
<dbReference type="EMBL" id="SJZJ01000005">
    <property type="protein sequence ID" value="TCJ30185.1"/>
    <property type="molecule type" value="Genomic_DNA"/>
</dbReference>
<reference evidence="1 2" key="1">
    <citation type="submission" date="2019-03" db="EMBL/GenBank/DDBJ databases">
        <authorList>
            <person name="Kim M.K.M."/>
        </authorList>
    </citation>
    <scope>NUCLEOTIDE SEQUENCE [LARGE SCALE GENOMIC DNA]</scope>
    <source>
        <strain evidence="1 2">18JY15-6</strain>
    </source>
</reference>
<name>A0A4R1CIF9_9ACTN</name>
<proteinExistence type="predicted"/>
<dbReference type="Proteomes" id="UP000295453">
    <property type="component" value="Unassembled WGS sequence"/>
</dbReference>
<comment type="caution">
    <text evidence="1">The sequence shown here is derived from an EMBL/GenBank/DDBJ whole genome shotgun (WGS) entry which is preliminary data.</text>
</comment>